<dbReference type="InterPro" id="IPR013325">
    <property type="entry name" value="RNA_pol_sigma_r2"/>
</dbReference>
<dbReference type="InterPro" id="IPR013249">
    <property type="entry name" value="RNA_pol_sigma70_r4_t2"/>
</dbReference>
<dbReference type="GO" id="GO:0003677">
    <property type="term" value="F:DNA binding"/>
    <property type="evidence" value="ECO:0007669"/>
    <property type="project" value="InterPro"/>
</dbReference>
<dbReference type="InterPro" id="IPR036388">
    <property type="entry name" value="WH-like_DNA-bd_sf"/>
</dbReference>
<dbReference type="SUPFAM" id="SSF88659">
    <property type="entry name" value="Sigma3 and sigma4 domains of RNA polymerase sigma factors"/>
    <property type="match status" value="1"/>
</dbReference>
<reference evidence="7 8" key="1">
    <citation type="submission" date="2019-04" db="EMBL/GenBank/DDBJ databases">
        <title>Draft genome sequence of Robertkochia marina CC-AMO-30D.</title>
        <authorList>
            <person name="Hameed A."/>
            <person name="Lin S.-Y."/>
            <person name="Shahina M."/>
            <person name="Lai W.-A."/>
            <person name="Young C.-C."/>
        </authorList>
    </citation>
    <scope>NUCLEOTIDE SEQUENCE [LARGE SCALE GENOMIC DNA]</scope>
    <source>
        <strain evidence="7 8">CC-AMO-30D</strain>
    </source>
</reference>
<dbReference type="GO" id="GO:0006352">
    <property type="term" value="P:DNA-templated transcription initiation"/>
    <property type="evidence" value="ECO:0007669"/>
    <property type="project" value="InterPro"/>
</dbReference>
<feature type="domain" description="RNA polymerase sigma-70 region 2" evidence="5">
    <location>
        <begin position="24"/>
        <end position="91"/>
    </location>
</feature>
<organism evidence="7 8">
    <name type="scientific">Robertkochia marina</name>
    <dbReference type="NCBI Taxonomy" id="1227945"/>
    <lineage>
        <taxon>Bacteria</taxon>
        <taxon>Pseudomonadati</taxon>
        <taxon>Bacteroidota</taxon>
        <taxon>Flavobacteriia</taxon>
        <taxon>Flavobacteriales</taxon>
        <taxon>Flavobacteriaceae</taxon>
        <taxon>Robertkochia</taxon>
    </lineage>
</organism>
<dbReference type="PANTHER" id="PTHR43133:SF51">
    <property type="entry name" value="RNA POLYMERASE SIGMA FACTOR"/>
    <property type="match status" value="1"/>
</dbReference>
<dbReference type="PANTHER" id="PTHR43133">
    <property type="entry name" value="RNA POLYMERASE ECF-TYPE SIGMA FACTO"/>
    <property type="match status" value="1"/>
</dbReference>
<keyword evidence="2" id="KW-0805">Transcription regulation</keyword>
<dbReference type="Proteomes" id="UP000305939">
    <property type="component" value="Unassembled WGS sequence"/>
</dbReference>
<keyword evidence="8" id="KW-1185">Reference proteome</keyword>
<comment type="caution">
    <text evidence="7">The sequence shown here is derived from an EMBL/GenBank/DDBJ whole genome shotgun (WGS) entry which is preliminary data.</text>
</comment>
<accession>A0A4S3LXY3</accession>
<dbReference type="Gene3D" id="1.10.1740.10">
    <property type="match status" value="1"/>
</dbReference>
<dbReference type="AlphaFoldDB" id="A0A4S3LXY3"/>
<evidence type="ECO:0000256" key="4">
    <source>
        <dbReference type="ARBA" id="ARBA00023163"/>
    </source>
</evidence>
<protein>
    <submittedName>
        <fullName evidence="7">Sigma-70 family RNA polymerase sigma factor</fullName>
    </submittedName>
</protein>
<dbReference type="GO" id="GO:0016987">
    <property type="term" value="F:sigma factor activity"/>
    <property type="evidence" value="ECO:0007669"/>
    <property type="project" value="UniProtKB-KW"/>
</dbReference>
<dbReference type="InterPro" id="IPR039425">
    <property type="entry name" value="RNA_pol_sigma-70-like"/>
</dbReference>
<evidence type="ECO:0000256" key="1">
    <source>
        <dbReference type="ARBA" id="ARBA00010641"/>
    </source>
</evidence>
<keyword evidence="4" id="KW-0804">Transcription</keyword>
<comment type="similarity">
    <text evidence="1">Belongs to the sigma-70 factor family. ECF subfamily.</text>
</comment>
<evidence type="ECO:0000259" key="6">
    <source>
        <dbReference type="Pfam" id="PF08281"/>
    </source>
</evidence>
<dbReference type="NCBIfam" id="TIGR02937">
    <property type="entry name" value="sigma70-ECF"/>
    <property type="match status" value="1"/>
</dbReference>
<evidence type="ECO:0000259" key="5">
    <source>
        <dbReference type="Pfam" id="PF04542"/>
    </source>
</evidence>
<dbReference type="Pfam" id="PF04542">
    <property type="entry name" value="Sigma70_r2"/>
    <property type="match status" value="1"/>
</dbReference>
<dbReference type="CDD" id="cd06171">
    <property type="entry name" value="Sigma70_r4"/>
    <property type="match status" value="1"/>
</dbReference>
<gene>
    <name evidence="7" type="ORF">E7Z59_14435</name>
</gene>
<evidence type="ECO:0000313" key="8">
    <source>
        <dbReference type="Proteomes" id="UP000305939"/>
    </source>
</evidence>
<feature type="domain" description="RNA polymerase sigma factor 70 region 4 type 2" evidence="6">
    <location>
        <begin position="124"/>
        <end position="176"/>
    </location>
</feature>
<name>A0A4S3LXY3_9FLAO</name>
<evidence type="ECO:0000313" key="7">
    <source>
        <dbReference type="EMBL" id="THD65781.1"/>
    </source>
</evidence>
<dbReference type="InterPro" id="IPR013324">
    <property type="entry name" value="RNA_pol_sigma_r3/r4-like"/>
</dbReference>
<dbReference type="Gene3D" id="1.10.10.10">
    <property type="entry name" value="Winged helix-like DNA-binding domain superfamily/Winged helix DNA-binding domain"/>
    <property type="match status" value="1"/>
</dbReference>
<evidence type="ECO:0000256" key="2">
    <source>
        <dbReference type="ARBA" id="ARBA00023015"/>
    </source>
</evidence>
<dbReference type="RefSeq" id="WP_136337065.1">
    <property type="nucleotide sequence ID" value="NZ_QXMP01000002.1"/>
</dbReference>
<dbReference type="InterPro" id="IPR014284">
    <property type="entry name" value="RNA_pol_sigma-70_dom"/>
</dbReference>
<proteinExistence type="inferred from homology"/>
<dbReference type="EMBL" id="SSMC01000004">
    <property type="protein sequence ID" value="THD65781.1"/>
    <property type="molecule type" value="Genomic_DNA"/>
</dbReference>
<dbReference type="Pfam" id="PF08281">
    <property type="entry name" value="Sigma70_r4_2"/>
    <property type="match status" value="1"/>
</dbReference>
<keyword evidence="3" id="KW-0731">Sigma factor</keyword>
<evidence type="ECO:0000256" key="3">
    <source>
        <dbReference type="ARBA" id="ARBA00023082"/>
    </source>
</evidence>
<dbReference type="OrthoDB" id="1027298at2"/>
<dbReference type="InterPro" id="IPR007627">
    <property type="entry name" value="RNA_pol_sigma70_r2"/>
</dbReference>
<dbReference type="SUPFAM" id="SSF88946">
    <property type="entry name" value="Sigma2 domain of RNA polymerase sigma factors"/>
    <property type="match status" value="1"/>
</dbReference>
<sequence length="191" mass="22179">MTNLNENLIINNVLAGDKDAFAILVDRYQDMAYTIAVRILHDPDEAADVVQESFIKSYEVLDSFRGDAKFSSWIYRIVYRKALDRLKSIKRRRTDAIDPVKEGTMMAEDAENAFQQLMKAERREMVKNAISQLKPDEQTLILLYYFEESSIKEITEVLGLGMENVKVKLFRTRKKLFHLLKGQVDHIKVES</sequence>